<evidence type="ECO:0000313" key="1">
    <source>
        <dbReference type="EMBL" id="GFU18482.1"/>
    </source>
</evidence>
<dbReference type="EMBL" id="BMAW01030885">
    <property type="protein sequence ID" value="GFU18482.1"/>
    <property type="molecule type" value="Genomic_DNA"/>
</dbReference>
<protein>
    <submittedName>
        <fullName evidence="1">Uncharacterized protein</fullName>
    </submittedName>
</protein>
<gene>
    <name evidence="1" type="ORF">NPIL_520541</name>
</gene>
<evidence type="ECO:0000313" key="2">
    <source>
        <dbReference type="Proteomes" id="UP000887013"/>
    </source>
</evidence>
<reference evidence="1" key="1">
    <citation type="submission" date="2020-08" db="EMBL/GenBank/DDBJ databases">
        <title>Multicomponent nature underlies the extraordinary mechanical properties of spider dragline silk.</title>
        <authorList>
            <person name="Kono N."/>
            <person name="Nakamura H."/>
            <person name="Mori M."/>
            <person name="Yoshida Y."/>
            <person name="Ohtoshi R."/>
            <person name="Malay A.D."/>
            <person name="Moran D.A.P."/>
            <person name="Tomita M."/>
            <person name="Numata K."/>
            <person name="Arakawa K."/>
        </authorList>
    </citation>
    <scope>NUCLEOTIDE SEQUENCE</scope>
</reference>
<keyword evidence="2" id="KW-1185">Reference proteome</keyword>
<dbReference type="Proteomes" id="UP000887013">
    <property type="component" value="Unassembled WGS sequence"/>
</dbReference>
<name>A0A8X6QCX3_NEPPI</name>
<comment type="caution">
    <text evidence="1">The sequence shown here is derived from an EMBL/GenBank/DDBJ whole genome shotgun (WGS) entry which is preliminary data.</text>
</comment>
<organism evidence="1 2">
    <name type="scientific">Nephila pilipes</name>
    <name type="common">Giant wood spider</name>
    <name type="synonym">Nephila maculata</name>
    <dbReference type="NCBI Taxonomy" id="299642"/>
    <lineage>
        <taxon>Eukaryota</taxon>
        <taxon>Metazoa</taxon>
        <taxon>Ecdysozoa</taxon>
        <taxon>Arthropoda</taxon>
        <taxon>Chelicerata</taxon>
        <taxon>Arachnida</taxon>
        <taxon>Araneae</taxon>
        <taxon>Araneomorphae</taxon>
        <taxon>Entelegynae</taxon>
        <taxon>Araneoidea</taxon>
        <taxon>Nephilidae</taxon>
        <taxon>Nephila</taxon>
    </lineage>
</organism>
<accession>A0A8X6QCX3</accession>
<proteinExistence type="predicted"/>
<dbReference type="AlphaFoldDB" id="A0A8X6QCX3"/>
<sequence>MKDSNLETHIMPHNKHRCNLSLDCYLGFTRILSQFEQSLNRFKISHLPNINSALGNSKRNSGTKCLTNDRCFRLTAPGTAIPFIGLHDWFVMHLIPPMSDSNLSINAFFVGSSETEQSDCSLKMDTFLGIFAKNSMLSLYFLVYFGNNPPYFPTAVESRLSDINRLVQRPIIEYVR</sequence>